<dbReference type="Proteomes" id="UP000019103">
    <property type="component" value="Unassembled WGS sequence"/>
</dbReference>
<evidence type="ECO:0000313" key="4">
    <source>
        <dbReference type="EMBL" id="ETW56351.1"/>
    </source>
</evidence>
<feature type="compositionally biased region" description="Basic and acidic residues" evidence="2">
    <location>
        <begin position="354"/>
        <end position="363"/>
    </location>
</feature>
<feature type="region of interest" description="Disordered" evidence="2">
    <location>
        <begin position="885"/>
        <end position="930"/>
    </location>
</feature>
<gene>
    <name evidence="4" type="ORF">PFUGPA_01663</name>
</gene>
<dbReference type="Gene3D" id="1.10.510.10">
    <property type="entry name" value="Transferase(Phosphotransferase) domain 1"/>
    <property type="match status" value="1"/>
</dbReference>
<feature type="coiled-coil region" evidence="1">
    <location>
        <begin position="299"/>
        <end position="326"/>
    </location>
</feature>
<feature type="region of interest" description="Disordered" evidence="2">
    <location>
        <begin position="101"/>
        <end position="158"/>
    </location>
</feature>
<keyword evidence="4" id="KW-0808">Transferase</keyword>
<feature type="region of interest" description="Disordered" evidence="2">
    <location>
        <begin position="334"/>
        <end position="432"/>
    </location>
</feature>
<organism evidence="4 5">
    <name type="scientific">Plasmodium falciparum (isolate Palo Alto / Uganda)</name>
    <dbReference type="NCBI Taxonomy" id="57270"/>
    <lineage>
        <taxon>Eukaryota</taxon>
        <taxon>Sar</taxon>
        <taxon>Alveolata</taxon>
        <taxon>Apicomplexa</taxon>
        <taxon>Aconoidasida</taxon>
        <taxon>Haemosporida</taxon>
        <taxon>Plasmodiidae</taxon>
        <taxon>Plasmodium</taxon>
        <taxon>Plasmodium (Laverania)</taxon>
    </lineage>
</organism>
<feature type="compositionally biased region" description="Basic and acidic residues" evidence="2">
    <location>
        <begin position="615"/>
        <end position="631"/>
    </location>
</feature>
<keyword evidence="1" id="KW-0175">Coiled coil</keyword>
<reference evidence="4 5" key="1">
    <citation type="submission" date="2013-02" db="EMBL/GenBank/DDBJ databases">
        <title>The Genome Annotation of Plasmodium falciparum Palo Alto/Uganda.</title>
        <authorList>
            <consortium name="The Broad Institute Genome Sequencing Platform"/>
            <consortium name="The Broad Institute Genome Sequencing Center for Infectious Disease"/>
            <person name="Neafsey D."/>
            <person name="Hoffman S."/>
            <person name="Volkman S."/>
            <person name="Rosenthal P."/>
            <person name="Walker B."/>
            <person name="Young S.K."/>
            <person name="Zeng Q."/>
            <person name="Gargeya S."/>
            <person name="Fitzgerald M."/>
            <person name="Haas B."/>
            <person name="Abouelleil A."/>
            <person name="Allen A.W."/>
            <person name="Alvarado L."/>
            <person name="Arachchi H.M."/>
            <person name="Berlin A.M."/>
            <person name="Chapman S.B."/>
            <person name="Gainer-Dewar J."/>
            <person name="Goldberg J."/>
            <person name="Griggs A."/>
            <person name="Gujja S."/>
            <person name="Hansen M."/>
            <person name="Howarth C."/>
            <person name="Imamovic A."/>
            <person name="Ireland A."/>
            <person name="Larimer J."/>
            <person name="McCowan C."/>
            <person name="Murphy C."/>
            <person name="Pearson M."/>
            <person name="Poon T.W."/>
            <person name="Priest M."/>
            <person name="Roberts A."/>
            <person name="Saif S."/>
            <person name="Shea T."/>
            <person name="Sisk P."/>
            <person name="Sykes S."/>
            <person name="Wortman J."/>
            <person name="Nusbaum C."/>
            <person name="Birren B."/>
        </authorList>
    </citation>
    <scope>NUCLEOTIDE SEQUENCE [LARGE SCALE GENOMIC DNA]</scope>
    <source>
        <strain evidence="4 5">Palo Alto/Uganda</strain>
    </source>
</reference>
<name>W4J3Z1_PLAFP</name>
<dbReference type="EMBL" id="KI927305">
    <property type="protein sequence ID" value="ETW56351.1"/>
    <property type="molecule type" value="Genomic_DNA"/>
</dbReference>
<accession>W4J3Z1</accession>
<dbReference type="GO" id="GO:0004674">
    <property type="term" value="F:protein serine/threonine kinase activity"/>
    <property type="evidence" value="ECO:0007669"/>
    <property type="project" value="UniProtKB-KW"/>
</dbReference>
<evidence type="ECO:0000313" key="5">
    <source>
        <dbReference type="Proteomes" id="UP000019103"/>
    </source>
</evidence>
<dbReference type="GO" id="GO:0005524">
    <property type="term" value="F:ATP binding"/>
    <property type="evidence" value="ECO:0007669"/>
    <property type="project" value="InterPro"/>
</dbReference>
<dbReference type="InterPro" id="IPR000719">
    <property type="entry name" value="Prot_kinase_dom"/>
</dbReference>
<dbReference type="SUPFAM" id="SSF56112">
    <property type="entry name" value="Protein kinase-like (PK-like)"/>
    <property type="match status" value="1"/>
</dbReference>
<sequence>MGNFCKYNYMETNRLLYMKCFKCNNSPMYTISKKDEYKKKESWNFVNSLLSRNLILFTLTFLFLNILNCVNYNQYDYPSQHIINNSIRHLSDYSSSNDNLSDEQEYFTTSDDSEEEKKHNEKINKKRKKCKKYKKRRGKLREKKKGKSNLYHNGKNKKNVSNCKKHNINLKNNLNNNNDLLNNNYNISNDCYICEQMTSQNKTKVPYGYYEEIDYIDDDDDSFRNKISNEKIELVNGNSKDKGIYYKNNLGNEKKNDYRTEDQTHLGIELIEEEFKGRNGNLDEENIDYNKERIRENIYHGLEEIEEEIKERMEELIDDGREIENEENREYNNNDIKKRRFDGDQENITSSFERTQKSVKYDSDESEELSEAESNGGIPEQNGYDNEDVVSGSDENSDIEKNTEIEEANGYGSEDNSCATEEGSDSDLEENTEEGIEDGIIGLIQNIFQGSDKEDEEEKEKNNKKKNVYNWESGKKALGKLLSNSDKLSVNNIKYSEWNLERIPTLGFCKEDDRVQEMFKASIMGNNDDSTKEVKFFIKKIPIDIWLKQYKLMNEYDGEYLLDGENFVMEAVASAYLSEHYPGLIPKLYKVVYEPVNNNTNNNNDEKNNKKHSNDKKSKEDNDDMGYHTGDENDIFEDCNDSNSDRPIDGYDHLKKFNDMLTKQLNNNKKGYVVFISELYGQDLFQYINNKNENKETVVSVEEKKKIMKECLKLLIKLHNAGLAHLDISPENILISNNSEFRLCDLAKSAPMYTYNLRHIKGDEKKSFLFQSYQPCIGKLTCMPKECWDIVKEYMRLKIKNPLEYLKSIKNQEERKKFYFDVLSADKYMLGILYIWIWNNNYIWKRADPSKDKIFSHLLNYNMDINSIKLAEDWPKGLKNIINEEREKREKKEKEERDKREKKEKEEREKQEKKEKEEREKQEKMKMENV</sequence>
<keyword evidence="4" id="KW-0723">Serine/threonine-protein kinase</keyword>
<evidence type="ECO:0000259" key="3">
    <source>
        <dbReference type="PROSITE" id="PS50011"/>
    </source>
</evidence>
<reference evidence="4 5" key="2">
    <citation type="submission" date="2013-02" db="EMBL/GenBank/DDBJ databases">
        <title>The Genome Sequence of Plasmodium falciparum Palo Alto/Uganda.</title>
        <authorList>
            <consortium name="The Broad Institute Genome Sequencing Platform"/>
            <consortium name="The Broad Institute Genome Sequencing Center for Infectious Disease"/>
            <person name="Neafsey D."/>
            <person name="Cheeseman I."/>
            <person name="Volkman S."/>
            <person name="Adams J."/>
            <person name="Walker B."/>
            <person name="Young S.K."/>
            <person name="Zeng Q."/>
            <person name="Gargeya S."/>
            <person name="Fitzgerald M."/>
            <person name="Haas B."/>
            <person name="Abouelleil A."/>
            <person name="Alvarado L."/>
            <person name="Arachchi H.M."/>
            <person name="Berlin A.M."/>
            <person name="Chapman S.B."/>
            <person name="Dewar J."/>
            <person name="Goldberg J."/>
            <person name="Griggs A."/>
            <person name="Gujja S."/>
            <person name="Hansen M."/>
            <person name="Howarth C."/>
            <person name="Imamovic A."/>
            <person name="Larimer J."/>
            <person name="McCowan C."/>
            <person name="Murphy C."/>
            <person name="Neiman D."/>
            <person name="Pearson M."/>
            <person name="Priest M."/>
            <person name="Roberts A."/>
            <person name="Saif S."/>
            <person name="Shea T."/>
            <person name="Sisk P."/>
            <person name="Sykes S."/>
            <person name="Wortman J."/>
            <person name="Nusbaum C."/>
            <person name="Birren B."/>
        </authorList>
    </citation>
    <scope>NUCLEOTIDE SEQUENCE [LARGE SCALE GENOMIC DNA]</scope>
    <source>
        <strain evidence="4 5">Palo Alto/Uganda</strain>
    </source>
</reference>
<protein>
    <submittedName>
        <fullName evidence="4">Serine/threonine protein kinase</fullName>
    </submittedName>
</protein>
<dbReference type="InterPro" id="IPR011009">
    <property type="entry name" value="Kinase-like_dom_sf"/>
</dbReference>
<feature type="compositionally biased region" description="Basic residues" evidence="2">
    <location>
        <begin position="124"/>
        <end position="147"/>
    </location>
</feature>
<feature type="compositionally biased region" description="Acidic residues" evidence="2">
    <location>
        <begin position="422"/>
        <end position="432"/>
    </location>
</feature>
<evidence type="ECO:0000256" key="2">
    <source>
        <dbReference type="SAM" id="MobiDB-lite"/>
    </source>
</evidence>
<keyword evidence="4" id="KW-0418">Kinase</keyword>
<dbReference type="OMA" id="NISNDCY"/>
<dbReference type="OrthoDB" id="4062651at2759"/>
<dbReference type="Pfam" id="PF00069">
    <property type="entry name" value="Pkinase"/>
    <property type="match status" value="1"/>
</dbReference>
<proteinExistence type="predicted"/>
<feature type="domain" description="Protein kinase" evidence="3">
    <location>
        <begin position="574"/>
        <end position="901"/>
    </location>
</feature>
<evidence type="ECO:0000256" key="1">
    <source>
        <dbReference type="SAM" id="Coils"/>
    </source>
</evidence>
<dbReference type="PROSITE" id="PS50011">
    <property type="entry name" value="PROTEIN_KINASE_DOM"/>
    <property type="match status" value="1"/>
</dbReference>
<feature type="region of interest" description="Disordered" evidence="2">
    <location>
        <begin position="598"/>
        <end position="642"/>
    </location>
</feature>
<dbReference type="AlphaFoldDB" id="W4J3Z1"/>